<dbReference type="InterPro" id="IPR003544">
    <property type="entry name" value="Cyt_c_biogenesis_CcmB"/>
</dbReference>
<keyword evidence="4 8" id="KW-0812">Transmembrane</keyword>
<dbReference type="GO" id="GO:1903607">
    <property type="term" value="P:cytochrome c biosynthetic process"/>
    <property type="evidence" value="ECO:0007669"/>
    <property type="project" value="TreeGrafter"/>
</dbReference>
<name>A0A382XY49_9ZZZZ</name>
<dbReference type="GO" id="GO:0017004">
    <property type="term" value="P:cytochrome complex assembly"/>
    <property type="evidence" value="ECO:0007669"/>
    <property type="project" value="UniProtKB-KW"/>
</dbReference>
<sequence length="113" mass="12388">MNIFLKLILRDLKSIFSGGSDAGAALFFYLLAIIMFPLSFGSDSVLLTKISGGAIWMAALFSSMLSLDRLFRSDYEDGSLEQLVLSGISLEFVVITKCFSHWLTNGLPLVILS</sequence>
<dbReference type="PRINTS" id="PR01414">
    <property type="entry name" value="CCMBBIOGNSIS"/>
</dbReference>
<keyword evidence="3" id="KW-0813">Transport</keyword>
<reference evidence="9" key="1">
    <citation type="submission" date="2018-05" db="EMBL/GenBank/DDBJ databases">
        <authorList>
            <person name="Lanie J.A."/>
            <person name="Ng W.-L."/>
            <person name="Kazmierczak K.M."/>
            <person name="Andrzejewski T.M."/>
            <person name="Davidsen T.M."/>
            <person name="Wayne K.J."/>
            <person name="Tettelin H."/>
            <person name="Glass J.I."/>
            <person name="Rusch D."/>
            <person name="Podicherti R."/>
            <person name="Tsui H.-C.T."/>
            <person name="Winkler M.E."/>
        </authorList>
    </citation>
    <scope>NUCLEOTIDE SEQUENCE</scope>
</reference>
<evidence type="ECO:0000313" key="9">
    <source>
        <dbReference type="EMBL" id="SVD75198.1"/>
    </source>
</evidence>
<keyword evidence="6 8" id="KW-1133">Transmembrane helix</keyword>
<evidence type="ECO:0000256" key="1">
    <source>
        <dbReference type="ARBA" id="ARBA00004141"/>
    </source>
</evidence>
<accession>A0A382XY49</accession>
<evidence type="ECO:0000256" key="7">
    <source>
        <dbReference type="ARBA" id="ARBA00023136"/>
    </source>
</evidence>
<feature type="transmembrane region" description="Helical" evidence="8">
    <location>
        <begin position="53"/>
        <end position="71"/>
    </location>
</feature>
<dbReference type="GO" id="GO:0015232">
    <property type="term" value="F:heme transmembrane transporter activity"/>
    <property type="evidence" value="ECO:0007669"/>
    <property type="project" value="InterPro"/>
</dbReference>
<dbReference type="GO" id="GO:0005886">
    <property type="term" value="C:plasma membrane"/>
    <property type="evidence" value="ECO:0007669"/>
    <property type="project" value="TreeGrafter"/>
</dbReference>
<keyword evidence="5" id="KW-0201">Cytochrome c-type biogenesis</keyword>
<evidence type="ECO:0000256" key="4">
    <source>
        <dbReference type="ARBA" id="ARBA00022692"/>
    </source>
</evidence>
<evidence type="ECO:0000256" key="2">
    <source>
        <dbReference type="ARBA" id="ARBA00010544"/>
    </source>
</evidence>
<proteinExistence type="inferred from homology"/>
<gene>
    <name evidence="9" type="ORF">METZ01_LOCUS428052</name>
</gene>
<evidence type="ECO:0008006" key="10">
    <source>
        <dbReference type="Google" id="ProtNLM"/>
    </source>
</evidence>
<evidence type="ECO:0000256" key="8">
    <source>
        <dbReference type="SAM" id="Phobius"/>
    </source>
</evidence>
<feature type="non-terminal residue" evidence="9">
    <location>
        <position position="113"/>
    </location>
</feature>
<evidence type="ECO:0000256" key="3">
    <source>
        <dbReference type="ARBA" id="ARBA00022448"/>
    </source>
</evidence>
<comment type="subcellular location">
    <subcellularLocation>
        <location evidence="1">Membrane</location>
        <topology evidence="1">Multi-pass membrane protein</topology>
    </subcellularLocation>
</comment>
<dbReference type="PANTHER" id="PTHR30070:SF1">
    <property type="entry name" value="CYTOCHROME C BIOGENESIS B-RELATED"/>
    <property type="match status" value="1"/>
</dbReference>
<organism evidence="9">
    <name type="scientific">marine metagenome</name>
    <dbReference type="NCBI Taxonomy" id="408172"/>
    <lineage>
        <taxon>unclassified sequences</taxon>
        <taxon>metagenomes</taxon>
        <taxon>ecological metagenomes</taxon>
    </lineage>
</organism>
<dbReference type="AlphaFoldDB" id="A0A382XY49"/>
<dbReference type="Pfam" id="PF03379">
    <property type="entry name" value="CcmB"/>
    <property type="match status" value="1"/>
</dbReference>
<dbReference type="PANTHER" id="PTHR30070">
    <property type="entry name" value="HEME EXPORTER PROTEIN B"/>
    <property type="match status" value="1"/>
</dbReference>
<dbReference type="EMBL" id="UINC01170917">
    <property type="protein sequence ID" value="SVD75198.1"/>
    <property type="molecule type" value="Genomic_DNA"/>
</dbReference>
<evidence type="ECO:0000256" key="5">
    <source>
        <dbReference type="ARBA" id="ARBA00022748"/>
    </source>
</evidence>
<keyword evidence="7 8" id="KW-0472">Membrane</keyword>
<evidence type="ECO:0000256" key="6">
    <source>
        <dbReference type="ARBA" id="ARBA00022989"/>
    </source>
</evidence>
<comment type="similarity">
    <text evidence="2">Belongs to the CcmB/CycW/HelB family.</text>
</comment>
<feature type="transmembrane region" description="Helical" evidence="8">
    <location>
        <begin position="21"/>
        <end position="41"/>
    </location>
</feature>
<protein>
    <recommendedName>
        <fullName evidence="10">Heme exporter protein CcmB</fullName>
    </recommendedName>
</protein>